<organism evidence="20 21">
    <name type="scientific">Puccinia striiformis</name>
    <dbReference type="NCBI Taxonomy" id="27350"/>
    <lineage>
        <taxon>Eukaryota</taxon>
        <taxon>Fungi</taxon>
        <taxon>Dikarya</taxon>
        <taxon>Basidiomycota</taxon>
        <taxon>Pucciniomycotina</taxon>
        <taxon>Pucciniomycetes</taxon>
        <taxon>Pucciniales</taxon>
        <taxon>Pucciniaceae</taxon>
        <taxon>Puccinia</taxon>
    </lineage>
</organism>
<evidence type="ECO:0000256" key="4">
    <source>
        <dbReference type="ARBA" id="ARBA00001954"/>
    </source>
</evidence>
<evidence type="ECO:0000256" key="19">
    <source>
        <dbReference type="ARBA" id="ARBA00057323"/>
    </source>
</evidence>
<evidence type="ECO:0000256" key="5">
    <source>
        <dbReference type="ARBA" id="ARBA00005016"/>
    </source>
</evidence>
<evidence type="ECO:0000256" key="16">
    <source>
        <dbReference type="ARBA" id="ARBA00023285"/>
    </source>
</evidence>
<evidence type="ECO:0000256" key="3">
    <source>
        <dbReference type="ARBA" id="ARBA00001947"/>
    </source>
</evidence>
<evidence type="ECO:0000256" key="17">
    <source>
        <dbReference type="ARBA" id="ARBA00029933"/>
    </source>
</evidence>
<keyword evidence="13" id="KW-0464">Manganese</keyword>
<dbReference type="GO" id="GO:0004750">
    <property type="term" value="F:D-ribulose-phosphate 3-epimerase activity"/>
    <property type="evidence" value="ECO:0007669"/>
    <property type="project" value="UniProtKB-EC"/>
</dbReference>
<dbReference type="GO" id="GO:0046872">
    <property type="term" value="F:metal ion binding"/>
    <property type="evidence" value="ECO:0007669"/>
    <property type="project" value="UniProtKB-KW"/>
</dbReference>
<comment type="cofactor">
    <cofactor evidence="3">
        <name>Zn(2+)</name>
        <dbReference type="ChEBI" id="CHEBI:29105"/>
    </cofactor>
</comment>
<dbReference type="PROSITE" id="PS01086">
    <property type="entry name" value="RIBUL_P_3_EPIMER_2"/>
    <property type="match status" value="1"/>
</dbReference>
<dbReference type="UniPathway" id="UPA00115">
    <property type="reaction ID" value="UER00411"/>
</dbReference>
<keyword evidence="12" id="KW-0408">Iron</keyword>
<dbReference type="GO" id="GO:0006098">
    <property type="term" value="P:pentose-phosphate shunt"/>
    <property type="evidence" value="ECO:0007669"/>
    <property type="project" value="UniProtKB-UniPathway"/>
</dbReference>
<keyword evidence="11" id="KW-0862">Zinc</keyword>
<dbReference type="InterPro" id="IPR011060">
    <property type="entry name" value="RibuloseP-bd_barrel"/>
</dbReference>
<dbReference type="InterPro" id="IPR013785">
    <property type="entry name" value="Aldolase_TIM"/>
</dbReference>
<evidence type="ECO:0000256" key="6">
    <source>
        <dbReference type="ARBA" id="ARBA00009541"/>
    </source>
</evidence>
<keyword evidence="15" id="KW-0119">Carbohydrate metabolism</keyword>
<evidence type="ECO:0000313" key="21">
    <source>
        <dbReference type="Proteomes" id="UP000239156"/>
    </source>
</evidence>
<dbReference type="FunFam" id="3.20.20.70:FF:000191">
    <property type="entry name" value="ribulose-phosphate 3-epimerase isoform X2"/>
    <property type="match status" value="1"/>
</dbReference>
<evidence type="ECO:0000256" key="1">
    <source>
        <dbReference type="ARBA" id="ARBA00001782"/>
    </source>
</evidence>
<evidence type="ECO:0000256" key="14">
    <source>
        <dbReference type="ARBA" id="ARBA00023235"/>
    </source>
</evidence>
<evidence type="ECO:0000256" key="8">
    <source>
        <dbReference type="ARBA" id="ARBA00013188"/>
    </source>
</evidence>
<name>A0A2S4VSL0_9BASI</name>
<evidence type="ECO:0000256" key="15">
    <source>
        <dbReference type="ARBA" id="ARBA00023277"/>
    </source>
</evidence>
<dbReference type="Pfam" id="PF00834">
    <property type="entry name" value="Ribul_P_3_epim"/>
    <property type="match status" value="1"/>
</dbReference>
<keyword evidence="16" id="KW-0170">Cobalt</keyword>
<dbReference type="EMBL" id="PKSL01000031">
    <property type="protein sequence ID" value="POW12497.1"/>
    <property type="molecule type" value="Genomic_DNA"/>
</dbReference>
<dbReference type="EC" id="5.1.3.1" evidence="8"/>
<comment type="caution">
    <text evidence="20">The sequence shown here is derived from an EMBL/GenBank/DDBJ whole genome shotgun (WGS) entry which is preliminary data.</text>
</comment>
<gene>
    <name evidence="20" type="ORF">PSTT_04515</name>
</gene>
<comment type="function">
    <text evidence="19">Catalyzes the reversible epimerization of D-ribulose 5-phosphate to D-xylulose 5-phosphate.</text>
</comment>
<protein>
    <recommendedName>
        <fullName evidence="9">Ribulose-phosphate 3-epimerase</fullName>
        <ecNumber evidence="8">5.1.3.1</ecNumber>
    </recommendedName>
    <alternativeName>
        <fullName evidence="18">Pentose-5-phosphate 3-epimerase</fullName>
    </alternativeName>
    <alternativeName>
        <fullName evidence="17">RPE</fullName>
    </alternativeName>
</protein>
<keyword evidence="21" id="KW-1185">Reference proteome</keyword>
<keyword evidence="14" id="KW-0413">Isomerase</keyword>
<proteinExistence type="inferred from homology"/>
<reference evidence="20" key="1">
    <citation type="submission" date="2017-12" db="EMBL/GenBank/DDBJ databases">
        <title>Gene loss provides genomic basis for host adaptation in cereal stripe rust fungi.</title>
        <authorList>
            <person name="Xia C."/>
        </authorList>
    </citation>
    <scope>NUCLEOTIDE SEQUENCE [LARGE SCALE GENOMIC DNA]</scope>
    <source>
        <strain evidence="20">93-210</strain>
    </source>
</reference>
<evidence type="ECO:0000256" key="7">
    <source>
        <dbReference type="ARBA" id="ARBA00011738"/>
    </source>
</evidence>
<feature type="non-terminal residue" evidence="20">
    <location>
        <position position="1"/>
    </location>
</feature>
<dbReference type="CDD" id="cd00429">
    <property type="entry name" value="RPE"/>
    <property type="match status" value="1"/>
</dbReference>
<evidence type="ECO:0000256" key="18">
    <source>
        <dbReference type="ARBA" id="ARBA00030599"/>
    </source>
</evidence>
<dbReference type="SUPFAM" id="SSF51366">
    <property type="entry name" value="Ribulose-phoshate binding barrel"/>
    <property type="match status" value="1"/>
</dbReference>
<accession>A0A2S4VSL0</accession>
<keyword evidence="10" id="KW-0479">Metal-binding</keyword>
<evidence type="ECO:0000256" key="11">
    <source>
        <dbReference type="ARBA" id="ARBA00022833"/>
    </source>
</evidence>
<sequence>PLTTPNKSVSTLTQVNLNSKYGSRLSLPLQSWQVTLDPLLRNVRKLSRMARNGFIWILWMGKPQLNSLKSPSYYVEARRTKKKSGKELMIDQQPHNRHFVPNITIGAPVLASVAKTVEGAYMDCHMMVANPMQWIVDVAEAGGASYTFHLEACFQNPDSADHNPEAIIDCIHARGMRAGVAISPDTPSEKITESIGTKADLLLVMTVHPGRGGQKFIDACVVKVAELRARFPQKDIQVDGGVGPKTVKPCAEAGSNVVVAGTAVFGAPQPGVVIQELKKVIETELKKAGTLTE</sequence>
<comment type="pathway">
    <text evidence="5">Carbohydrate degradation; pentose phosphate pathway; D-xylulose 5-phosphate from D-ribulose 5-phosphate (non-oxidative stage): step 1/1.</text>
</comment>
<comment type="cofactor">
    <cofactor evidence="2">
        <name>Mn(2+)</name>
        <dbReference type="ChEBI" id="CHEBI:29035"/>
    </cofactor>
</comment>
<dbReference type="InterPro" id="IPR000056">
    <property type="entry name" value="Ribul_P_3_epim-like"/>
</dbReference>
<comment type="catalytic activity">
    <reaction evidence="1">
        <text>D-ribulose 5-phosphate = D-xylulose 5-phosphate</text>
        <dbReference type="Rhea" id="RHEA:13677"/>
        <dbReference type="ChEBI" id="CHEBI:57737"/>
        <dbReference type="ChEBI" id="CHEBI:58121"/>
        <dbReference type="EC" id="5.1.3.1"/>
    </reaction>
</comment>
<evidence type="ECO:0000256" key="10">
    <source>
        <dbReference type="ARBA" id="ARBA00022723"/>
    </source>
</evidence>
<evidence type="ECO:0000256" key="2">
    <source>
        <dbReference type="ARBA" id="ARBA00001936"/>
    </source>
</evidence>
<evidence type="ECO:0000313" key="20">
    <source>
        <dbReference type="EMBL" id="POW12497.1"/>
    </source>
</evidence>
<comment type="similarity">
    <text evidence="6">Belongs to the ribulose-phosphate 3-epimerase family.</text>
</comment>
<dbReference type="Gene3D" id="3.20.20.70">
    <property type="entry name" value="Aldolase class I"/>
    <property type="match status" value="1"/>
</dbReference>
<evidence type="ECO:0000256" key="12">
    <source>
        <dbReference type="ARBA" id="ARBA00023004"/>
    </source>
</evidence>
<comment type="cofactor">
    <cofactor evidence="4">
        <name>Fe(2+)</name>
        <dbReference type="ChEBI" id="CHEBI:29033"/>
    </cofactor>
</comment>
<evidence type="ECO:0000256" key="9">
    <source>
        <dbReference type="ARBA" id="ARBA00013920"/>
    </source>
</evidence>
<dbReference type="PANTHER" id="PTHR11749">
    <property type="entry name" value="RIBULOSE-5-PHOSPHATE-3-EPIMERASE"/>
    <property type="match status" value="1"/>
</dbReference>
<dbReference type="Proteomes" id="UP000239156">
    <property type="component" value="Unassembled WGS sequence"/>
</dbReference>
<dbReference type="AlphaFoldDB" id="A0A2S4VSL0"/>
<dbReference type="VEuPathDB" id="FungiDB:PSTT_04515"/>
<evidence type="ECO:0000256" key="13">
    <source>
        <dbReference type="ARBA" id="ARBA00023211"/>
    </source>
</evidence>
<dbReference type="GO" id="GO:0005975">
    <property type="term" value="P:carbohydrate metabolic process"/>
    <property type="evidence" value="ECO:0007669"/>
    <property type="project" value="InterPro"/>
</dbReference>
<dbReference type="VEuPathDB" id="FungiDB:PSHT_09107"/>
<comment type="subunit">
    <text evidence="7">Homodimer.</text>
</comment>